<dbReference type="Proteomes" id="UP000291144">
    <property type="component" value="Unassembled WGS sequence"/>
</dbReference>
<proteinExistence type="predicted"/>
<evidence type="ECO:0000313" key="2">
    <source>
        <dbReference type="Proteomes" id="UP000291144"/>
    </source>
</evidence>
<organism evidence="1 2">
    <name type="scientific">Kribbella pittospori</name>
    <dbReference type="NCBI Taxonomy" id="722689"/>
    <lineage>
        <taxon>Bacteria</taxon>
        <taxon>Bacillati</taxon>
        <taxon>Actinomycetota</taxon>
        <taxon>Actinomycetes</taxon>
        <taxon>Propionibacteriales</taxon>
        <taxon>Kribbellaceae</taxon>
        <taxon>Kribbella</taxon>
    </lineage>
</organism>
<comment type="caution">
    <text evidence="1">The sequence shown here is derived from an EMBL/GenBank/DDBJ whole genome shotgun (WGS) entry which is preliminary data.</text>
</comment>
<keyword evidence="2" id="KW-1185">Reference proteome</keyword>
<dbReference type="EMBL" id="SJKB01000026">
    <property type="protein sequence ID" value="TCC49576.1"/>
    <property type="molecule type" value="Genomic_DNA"/>
</dbReference>
<dbReference type="OrthoDB" id="958273at2"/>
<evidence type="ECO:0000313" key="1">
    <source>
        <dbReference type="EMBL" id="TCC49576.1"/>
    </source>
</evidence>
<gene>
    <name evidence="1" type="ORF">E0H73_42290</name>
</gene>
<protein>
    <submittedName>
        <fullName evidence="1">Uncharacterized protein</fullName>
    </submittedName>
</protein>
<reference evidence="1 2" key="1">
    <citation type="submission" date="2019-02" db="EMBL/GenBank/DDBJ databases">
        <title>Kribbella capetownensis sp. nov. and Kribbella speibonae sp. nov., isolated from soil.</title>
        <authorList>
            <person name="Curtis S.M."/>
            <person name="Norton I."/>
            <person name="Everest G.J."/>
            <person name="Meyers P.R."/>
        </authorList>
    </citation>
    <scope>NUCLEOTIDE SEQUENCE [LARGE SCALE GENOMIC DNA]</scope>
    <source>
        <strain evidence="1 2">NRRL B-24813</strain>
    </source>
</reference>
<sequence length="62" mass="6934">MKTHASTITLARRQGMPHRLARPGVLRELQSPSQVFSNLTPNSHASITSTLRTVREHLPFSN</sequence>
<accession>A0A4R0JWE5</accession>
<dbReference type="AlphaFoldDB" id="A0A4R0JWE5"/>
<name>A0A4R0JWE5_9ACTN</name>
<dbReference type="RefSeq" id="WP_131366382.1">
    <property type="nucleotide sequence ID" value="NZ_SJKB01000026.1"/>
</dbReference>